<dbReference type="GO" id="GO:0003735">
    <property type="term" value="F:structural constituent of ribosome"/>
    <property type="evidence" value="ECO:0007669"/>
    <property type="project" value="InterPro"/>
</dbReference>
<dbReference type="GO" id="GO:1990904">
    <property type="term" value="C:ribonucleoprotein complex"/>
    <property type="evidence" value="ECO:0007669"/>
    <property type="project" value="UniProtKB-KW"/>
</dbReference>
<comment type="function">
    <text evidence="8">This is 1 of the proteins that bind and probably mediate the attachment of the 5S RNA into the large ribosomal subunit, where it forms part of the central protuberance. In the 70S ribosome it contacts protein S13 of the 30S subunit (bridge B1b), connecting the 2 subunits; this bridge is implicated in subunit movement. Contacts the P site tRNA; the 5S rRNA and some of its associated proteins might help stabilize positioning of ribosome-bound tRNAs.</text>
</comment>
<dbReference type="InterPro" id="IPR031310">
    <property type="entry name" value="Ribosomal_uL5_N"/>
</dbReference>
<evidence type="ECO:0000313" key="13">
    <source>
        <dbReference type="Proteomes" id="UP000245293"/>
    </source>
</evidence>
<dbReference type="Proteomes" id="UP000245293">
    <property type="component" value="Unassembled WGS sequence"/>
</dbReference>
<comment type="caution">
    <text evidence="12">The sequence shown here is derived from an EMBL/GenBank/DDBJ whole genome shotgun (WGS) entry which is preliminary data.</text>
</comment>
<reference evidence="13" key="1">
    <citation type="submission" date="2018-05" db="EMBL/GenBank/DDBJ databases">
        <authorList>
            <person name="Du Z."/>
            <person name="Wang X."/>
        </authorList>
    </citation>
    <scope>NUCLEOTIDE SEQUENCE [LARGE SCALE GENOMIC DNA]</scope>
    <source>
        <strain evidence="13">WDS4C29</strain>
    </source>
</reference>
<dbReference type="GO" id="GO:0019843">
    <property type="term" value="F:rRNA binding"/>
    <property type="evidence" value="ECO:0007669"/>
    <property type="project" value="UniProtKB-UniRule"/>
</dbReference>
<dbReference type="AlphaFoldDB" id="A0A2V1P7U0"/>
<evidence type="ECO:0000313" key="12">
    <source>
        <dbReference type="EMBL" id="PWG18569.1"/>
    </source>
</evidence>
<dbReference type="Gene3D" id="3.30.1440.10">
    <property type="match status" value="1"/>
</dbReference>
<dbReference type="SUPFAM" id="SSF55282">
    <property type="entry name" value="RL5-like"/>
    <property type="match status" value="1"/>
</dbReference>
<evidence type="ECO:0000256" key="8">
    <source>
        <dbReference type="HAMAP-Rule" id="MF_01333"/>
    </source>
</evidence>
<dbReference type="InterPro" id="IPR002132">
    <property type="entry name" value="Ribosomal_uL5"/>
</dbReference>
<organism evidence="12 13">
    <name type="scientific">Salibaculum griseiflavum</name>
    <dbReference type="NCBI Taxonomy" id="1914409"/>
    <lineage>
        <taxon>Bacteria</taxon>
        <taxon>Pseudomonadati</taxon>
        <taxon>Pseudomonadota</taxon>
        <taxon>Alphaproteobacteria</taxon>
        <taxon>Rhodobacterales</taxon>
        <taxon>Roseobacteraceae</taxon>
        <taxon>Salibaculum</taxon>
    </lineage>
</organism>
<evidence type="ECO:0000256" key="2">
    <source>
        <dbReference type="ARBA" id="ARBA00022555"/>
    </source>
</evidence>
<evidence type="ECO:0000256" key="5">
    <source>
        <dbReference type="ARBA" id="ARBA00022980"/>
    </source>
</evidence>
<protein>
    <recommendedName>
        <fullName evidence="7 8">Large ribosomal subunit protein uL5</fullName>
    </recommendedName>
</protein>
<evidence type="ECO:0000256" key="9">
    <source>
        <dbReference type="RuleBase" id="RU003930"/>
    </source>
</evidence>
<dbReference type="GO" id="GO:0000049">
    <property type="term" value="F:tRNA binding"/>
    <property type="evidence" value="ECO:0007669"/>
    <property type="project" value="UniProtKB-UniRule"/>
</dbReference>
<gene>
    <name evidence="8" type="primary">rplE</name>
    <name evidence="12" type="ORF">DFK10_01225</name>
</gene>
<dbReference type="PROSITE" id="PS00358">
    <property type="entry name" value="RIBOSOMAL_L5"/>
    <property type="match status" value="1"/>
</dbReference>
<keyword evidence="6 8" id="KW-0687">Ribonucleoprotein</keyword>
<dbReference type="OrthoDB" id="9806626at2"/>
<keyword evidence="3 8" id="KW-0699">rRNA-binding</keyword>
<comment type="subunit">
    <text evidence="8">Part of the 50S ribosomal subunit; part of the 5S rRNA/L5/L18/L25 subcomplex. Contacts the 5S rRNA and the P site tRNA. Forms a bridge to the 30S subunit in the 70S ribosome.</text>
</comment>
<keyword evidence="2 8" id="KW-0820">tRNA-binding</keyword>
<evidence type="ECO:0000259" key="11">
    <source>
        <dbReference type="Pfam" id="PF00673"/>
    </source>
</evidence>
<dbReference type="GO" id="GO:0005840">
    <property type="term" value="C:ribosome"/>
    <property type="evidence" value="ECO:0007669"/>
    <property type="project" value="UniProtKB-KW"/>
</dbReference>
<name>A0A2V1P7U0_9RHOB</name>
<dbReference type="InterPro" id="IPR020930">
    <property type="entry name" value="Ribosomal_uL5_bac-type"/>
</dbReference>
<feature type="domain" description="Large ribosomal subunit protein uL5 C-terminal" evidence="11">
    <location>
        <begin position="92"/>
        <end position="185"/>
    </location>
</feature>
<dbReference type="NCBIfam" id="NF000585">
    <property type="entry name" value="PRK00010.1"/>
    <property type="match status" value="1"/>
</dbReference>
<evidence type="ECO:0000256" key="6">
    <source>
        <dbReference type="ARBA" id="ARBA00023274"/>
    </source>
</evidence>
<keyword evidence="13" id="KW-1185">Reference proteome</keyword>
<dbReference type="GO" id="GO:0006412">
    <property type="term" value="P:translation"/>
    <property type="evidence" value="ECO:0007669"/>
    <property type="project" value="UniProtKB-UniRule"/>
</dbReference>
<proteinExistence type="inferred from homology"/>
<dbReference type="EMBL" id="QETF01000001">
    <property type="protein sequence ID" value="PWG18569.1"/>
    <property type="molecule type" value="Genomic_DNA"/>
</dbReference>
<accession>A0A2V1P7U0</accession>
<dbReference type="Pfam" id="PF00673">
    <property type="entry name" value="Ribosomal_L5_C"/>
    <property type="match status" value="1"/>
</dbReference>
<evidence type="ECO:0000256" key="1">
    <source>
        <dbReference type="ARBA" id="ARBA00008553"/>
    </source>
</evidence>
<dbReference type="FunFam" id="3.30.1440.10:FF:000001">
    <property type="entry name" value="50S ribosomal protein L5"/>
    <property type="match status" value="1"/>
</dbReference>
<dbReference type="PANTHER" id="PTHR11994">
    <property type="entry name" value="60S RIBOSOMAL PROTEIN L11-RELATED"/>
    <property type="match status" value="1"/>
</dbReference>
<comment type="similarity">
    <text evidence="1 8 9">Belongs to the universal ribosomal protein uL5 family.</text>
</comment>
<keyword evidence="5 8" id="KW-0689">Ribosomal protein</keyword>
<dbReference type="InterPro" id="IPR022803">
    <property type="entry name" value="Ribosomal_uL5_dom_sf"/>
</dbReference>
<dbReference type="HAMAP" id="MF_01333_B">
    <property type="entry name" value="Ribosomal_uL5_B"/>
    <property type="match status" value="1"/>
</dbReference>
<feature type="domain" description="Large ribosomal subunit protein uL5 N-terminal" evidence="10">
    <location>
        <begin position="31"/>
        <end position="88"/>
    </location>
</feature>
<evidence type="ECO:0000259" key="10">
    <source>
        <dbReference type="Pfam" id="PF00281"/>
    </source>
</evidence>
<keyword evidence="4 8" id="KW-0694">RNA-binding</keyword>
<dbReference type="PIRSF" id="PIRSF002161">
    <property type="entry name" value="Ribosomal_L5"/>
    <property type="match status" value="1"/>
</dbReference>
<dbReference type="InterPro" id="IPR020929">
    <property type="entry name" value="Ribosomal_uL5_CS"/>
</dbReference>
<evidence type="ECO:0000256" key="3">
    <source>
        <dbReference type="ARBA" id="ARBA00022730"/>
    </source>
</evidence>
<evidence type="ECO:0000256" key="4">
    <source>
        <dbReference type="ARBA" id="ARBA00022884"/>
    </source>
</evidence>
<dbReference type="InterPro" id="IPR031309">
    <property type="entry name" value="Ribosomal_uL5_C"/>
</dbReference>
<dbReference type="RefSeq" id="WP_109385747.1">
    <property type="nucleotide sequence ID" value="NZ_QETF01000001.1"/>
</dbReference>
<dbReference type="Pfam" id="PF00281">
    <property type="entry name" value="Ribosomal_L5"/>
    <property type="match status" value="1"/>
</dbReference>
<evidence type="ECO:0000256" key="7">
    <source>
        <dbReference type="ARBA" id="ARBA00035245"/>
    </source>
</evidence>
<sequence>MLDTATYTPRLRTLFKDSIKAAMKEEFGYKNDMEIPRLDKIVLNIGCGAEAVKDSKKAKAAQDDLTAIAGQQAVITKAKKSIAGFRVREDMPLGAKVTLRGDRMYDFLDRLITIAMPRIRDFRGVSGTSFDGRGNYAMGMKEHIVFPEINFDKVDEVWGLDIVITTTAKTDAEAKALLKHFNMPFNS</sequence>